<proteinExistence type="predicted"/>
<feature type="transmembrane region" description="Helical" evidence="1">
    <location>
        <begin position="462"/>
        <end position="483"/>
    </location>
</feature>
<reference evidence="2 3" key="1">
    <citation type="submission" date="2020-07" db="EMBL/GenBank/DDBJ databases">
        <title>Alkalicella. sp. LB2 genome.</title>
        <authorList>
            <person name="Postec A."/>
            <person name="Quemeneur M."/>
        </authorList>
    </citation>
    <scope>NUCLEOTIDE SEQUENCE [LARGE SCALE GENOMIC DNA]</scope>
    <source>
        <strain evidence="2 3">LB2</strain>
    </source>
</reference>
<evidence type="ECO:0000313" key="2">
    <source>
        <dbReference type="EMBL" id="QNO14538.1"/>
    </source>
</evidence>
<name>A0A7G9W776_ALKCA</name>
<dbReference type="KEGG" id="acae:HYG86_06965"/>
<feature type="transmembrane region" description="Helical" evidence="1">
    <location>
        <begin position="577"/>
        <end position="595"/>
    </location>
</feature>
<feature type="transmembrane region" description="Helical" evidence="1">
    <location>
        <begin position="677"/>
        <end position="710"/>
    </location>
</feature>
<dbReference type="RefSeq" id="WP_213168315.1">
    <property type="nucleotide sequence ID" value="NZ_CP058559.1"/>
</dbReference>
<accession>A0A7G9W776</accession>
<protein>
    <submittedName>
        <fullName evidence="2">Uncharacterized protein</fullName>
    </submittedName>
</protein>
<evidence type="ECO:0000256" key="1">
    <source>
        <dbReference type="SAM" id="Phobius"/>
    </source>
</evidence>
<organism evidence="2 3">
    <name type="scientific">Alkalicella caledoniensis</name>
    <dbReference type="NCBI Taxonomy" id="2731377"/>
    <lineage>
        <taxon>Bacteria</taxon>
        <taxon>Bacillati</taxon>
        <taxon>Bacillota</taxon>
        <taxon>Clostridia</taxon>
        <taxon>Eubacteriales</taxon>
        <taxon>Proteinivoracaceae</taxon>
        <taxon>Alkalicella</taxon>
    </lineage>
</organism>
<feature type="transmembrane region" description="Helical" evidence="1">
    <location>
        <begin position="434"/>
        <end position="455"/>
    </location>
</feature>
<evidence type="ECO:0000313" key="3">
    <source>
        <dbReference type="Proteomes" id="UP000516160"/>
    </source>
</evidence>
<sequence length="723" mass="80253">MKRFYSLFVVILILAITLGGFVSIAQAQEEGDIPKTFIVVIDRVLPGEMLEHGGPALKEILNNSSWAILSNTTARGKSSENQAMTVGSGSRALAPNGFNFFNKGEILDDIGAEGLYRTFNRRQIDDEAVFNPYVQNMIYHNNQLYHTVELGKLGSLLEANGLNGVVLGNSDDFEIKRHVAAILMDSDGIVNYGVVDDRILTQNPDFPGGFSTDYGQMVEYLNGYLDLGHVFAIDTGDLHRLDEYYRYYQLEQFEDLRIEAIKDTDELFGSILNVMSENDQLYLLTLNAPYFMREEGENIPVIHHYTKDNAGSLLTAPSTKRPGVVTTLDIAPSILATYGIESTELYGSIMGVLADEDHSQTIIGRLNQINTVFNQRPFTIRFFIVITIIFVVAALVNTKLKSLPQYFFSYLVLVSMAGPLAFLIMPVFGPLPLVIYLGLFYVLCVVIMLLLKYTIKDPLNRVIILSSITVTSVLLDTLFNSFLQKQSILGYDVIAGARFYGVGNEYMGVLIGGSIIATLPLMENAKFKKWLYVLYGAIIFIMMAPFFGTNFGGTLALSVTFGVALTDVKKGKGLYKYILALGGIFVLAVAAMLLLNTMTENQTHIGRLFAGDNVNRMEEILMAITRKLSMNWKLVQFSIWSRIFGVLLVSTIILGFYPPKKFDFIKEQKHYRGVKAILAGSLAALFLNDSGIVAAATAMLFLALPILYMFCIDNSDSTSSQLE</sequence>
<keyword evidence="1" id="KW-1133">Transmembrane helix</keyword>
<feature type="transmembrane region" description="Helical" evidence="1">
    <location>
        <begin position="532"/>
        <end position="565"/>
    </location>
</feature>
<gene>
    <name evidence="2" type="ORF">HYG86_06965</name>
</gene>
<dbReference type="AlphaFoldDB" id="A0A7G9W776"/>
<dbReference type="InterPro" id="IPR017850">
    <property type="entry name" value="Alkaline_phosphatase_core_sf"/>
</dbReference>
<keyword evidence="1" id="KW-0472">Membrane</keyword>
<dbReference type="Proteomes" id="UP000516160">
    <property type="component" value="Chromosome"/>
</dbReference>
<feature type="transmembrane region" description="Helical" evidence="1">
    <location>
        <begin position="639"/>
        <end position="657"/>
    </location>
</feature>
<keyword evidence="1" id="KW-0812">Transmembrane</keyword>
<keyword evidence="3" id="KW-1185">Reference proteome</keyword>
<feature type="transmembrane region" description="Helical" evidence="1">
    <location>
        <begin position="408"/>
        <end position="428"/>
    </location>
</feature>
<dbReference type="EMBL" id="CP058559">
    <property type="protein sequence ID" value="QNO14538.1"/>
    <property type="molecule type" value="Genomic_DNA"/>
</dbReference>
<feature type="transmembrane region" description="Helical" evidence="1">
    <location>
        <begin position="378"/>
        <end position="396"/>
    </location>
</feature>
<dbReference type="SUPFAM" id="SSF53649">
    <property type="entry name" value="Alkaline phosphatase-like"/>
    <property type="match status" value="1"/>
</dbReference>